<dbReference type="AlphaFoldDB" id="G7YFS8"/>
<gene>
    <name evidence="1" type="ORF">CLF_106825</name>
</gene>
<reference key="2">
    <citation type="submission" date="2011-10" db="EMBL/GenBank/DDBJ databases">
        <title>The genome and transcriptome sequence of Clonorchis sinensis provide insights into the carcinogenic liver fluke.</title>
        <authorList>
            <person name="Wang X."/>
            <person name="Huang Y."/>
            <person name="Chen W."/>
            <person name="Liu H."/>
            <person name="Guo L."/>
            <person name="Chen Y."/>
            <person name="Luo F."/>
            <person name="Zhou W."/>
            <person name="Sun J."/>
            <person name="Mao Q."/>
            <person name="Liang P."/>
            <person name="Zhou C."/>
            <person name="Tian Y."/>
            <person name="Men J."/>
            <person name="Lv X."/>
            <person name="Huang L."/>
            <person name="Zhou J."/>
            <person name="Hu Y."/>
            <person name="Li R."/>
            <person name="Zhang F."/>
            <person name="Lei H."/>
            <person name="Li X."/>
            <person name="Hu X."/>
            <person name="Liang C."/>
            <person name="Xu J."/>
            <person name="Wu Z."/>
            <person name="Yu X."/>
        </authorList>
    </citation>
    <scope>NUCLEOTIDE SEQUENCE</scope>
    <source>
        <strain>Henan</strain>
    </source>
</reference>
<evidence type="ECO:0000313" key="1">
    <source>
        <dbReference type="EMBL" id="GAA51811.1"/>
    </source>
</evidence>
<proteinExistence type="predicted"/>
<dbReference type="PANTHER" id="PTHR15237">
    <property type="entry name" value="DNA REPAIR PROTEIN RAD9"/>
    <property type="match status" value="1"/>
</dbReference>
<sequence>MLSSGDTVFVVQFFCRYGVVKTYNMSIVDCEHLEAVYSLEQSANRLVITTKYVVGHFISSIVRVLSEVLNNFRQSSEEITILLKDGECIFQNYILQGGKQIDLYGFSMLIKTITRF</sequence>
<dbReference type="GO" id="GO:0000076">
    <property type="term" value="P:DNA replication checkpoint signaling"/>
    <property type="evidence" value="ECO:0007669"/>
    <property type="project" value="TreeGrafter"/>
</dbReference>
<dbReference type="PANTHER" id="PTHR15237:SF0">
    <property type="entry name" value="CELL CYCLE CHECKPOINT CONTROL PROTEIN"/>
    <property type="match status" value="1"/>
</dbReference>
<accession>G7YFS8</accession>
<dbReference type="GO" id="GO:0071479">
    <property type="term" value="P:cellular response to ionizing radiation"/>
    <property type="evidence" value="ECO:0007669"/>
    <property type="project" value="TreeGrafter"/>
</dbReference>
<dbReference type="STRING" id="79923.G7YFS8"/>
<dbReference type="GO" id="GO:0006281">
    <property type="term" value="P:DNA repair"/>
    <property type="evidence" value="ECO:0007669"/>
    <property type="project" value="TreeGrafter"/>
</dbReference>
<keyword evidence="2" id="KW-1185">Reference proteome</keyword>
<dbReference type="InterPro" id="IPR007268">
    <property type="entry name" value="Rad9/Ddc1"/>
</dbReference>
<organism evidence="1 2">
    <name type="scientific">Clonorchis sinensis</name>
    <name type="common">Chinese liver fluke</name>
    <dbReference type="NCBI Taxonomy" id="79923"/>
    <lineage>
        <taxon>Eukaryota</taxon>
        <taxon>Metazoa</taxon>
        <taxon>Spiralia</taxon>
        <taxon>Lophotrochozoa</taxon>
        <taxon>Platyhelminthes</taxon>
        <taxon>Trematoda</taxon>
        <taxon>Digenea</taxon>
        <taxon>Opisthorchiida</taxon>
        <taxon>Opisthorchiata</taxon>
        <taxon>Opisthorchiidae</taxon>
        <taxon>Clonorchis</taxon>
    </lineage>
</organism>
<dbReference type="Proteomes" id="UP000008909">
    <property type="component" value="Unassembled WGS sequence"/>
</dbReference>
<dbReference type="GO" id="GO:0030896">
    <property type="term" value="C:checkpoint clamp complex"/>
    <property type="evidence" value="ECO:0007669"/>
    <property type="project" value="InterPro"/>
</dbReference>
<reference evidence="1" key="1">
    <citation type="journal article" date="2011" name="Genome Biol.">
        <title>The draft genome of the carcinogenic human liver fluke Clonorchis sinensis.</title>
        <authorList>
            <person name="Wang X."/>
            <person name="Chen W."/>
            <person name="Huang Y."/>
            <person name="Sun J."/>
            <person name="Men J."/>
            <person name="Liu H."/>
            <person name="Luo F."/>
            <person name="Guo L."/>
            <person name="Lv X."/>
            <person name="Deng C."/>
            <person name="Zhou C."/>
            <person name="Fan Y."/>
            <person name="Li X."/>
            <person name="Huang L."/>
            <person name="Hu Y."/>
            <person name="Liang C."/>
            <person name="Hu X."/>
            <person name="Xu J."/>
            <person name="Yu X."/>
        </authorList>
    </citation>
    <scope>NUCLEOTIDE SEQUENCE [LARGE SCALE GENOMIC DNA]</scope>
    <source>
        <strain evidence="1">Henan</strain>
    </source>
</reference>
<dbReference type="InParanoid" id="G7YFS8"/>
<protein>
    <submittedName>
        <fullName evidence="1">Uncharacterized protein</fullName>
    </submittedName>
</protein>
<dbReference type="GO" id="GO:0031573">
    <property type="term" value="P:mitotic intra-S DNA damage checkpoint signaling"/>
    <property type="evidence" value="ECO:0007669"/>
    <property type="project" value="TreeGrafter"/>
</dbReference>
<dbReference type="Pfam" id="PF04139">
    <property type="entry name" value="Rad9"/>
    <property type="match status" value="1"/>
</dbReference>
<dbReference type="Gene3D" id="3.70.10.10">
    <property type="match status" value="1"/>
</dbReference>
<name>G7YFS8_CLOSI</name>
<dbReference type="EMBL" id="DF143203">
    <property type="protein sequence ID" value="GAA51811.1"/>
    <property type="molecule type" value="Genomic_DNA"/>
</dbReference>
<evidence type="ECO:0000313" key="2">
    <source>
        <dbReference type="Proteomes" id="UP000008909"/>
    </source>
</evidence>